<name>A0A8D8X9C7_9HEMI</name>
<organism evidence="1">
    <name type="scientific">Cacopsylla melanoneura</name>
    <dbReference type="NCBI Taxonomy" id="428564"/>
    <lineage>
        <taxon>Eukaryota</taxon>
        <taxon>Metazoa</taxon>
        <taxon>Ecdysozoa</taxon>
        <taxon>Arthropoda</taxon>
        <taxon>Hexapoda</taxon>
        <taxon>Insecta</taxon>
        <taxon>Pterygota</taxon>
        <taxon>Neoptera</taxon>
        <taxon>Paraneoptera</taxon>
        <taxon>Hemiptera</taxon>
        <taxon>Sternorrhyncha</taxon>
        <taxon>Psylloidea</taxon>
        <taxon>Psyllidae</taxon>
        <taxon>Psyllinae</taxon>
        <taxon>Cacopsylla</taxon>
    </lineage>
</organism>
<proteinExistence type="predicted"/>
<evidence type="ECO:0000313" key="1">
    <source>
        <dbReference type="EMBL" id="CAG6688577.1"/>
    </source>
</evidence>
<dbReference type="EMBL" id="HBUF01287423">
    <property type="protein sequence ID" value="CAG6688577.1"/>
    <property type="molecule type" value="Transcribed_RNA"/>
</dbReference>
<protein>
    <submittedName>
        <fullName evidence="1">Uncharacterized protein</fullName>
    </submittedName>
</protein>
<sequence>MCFTFQLVQSFQVLVMFFNQFNEFGLFAKPLVANGFNVGAEIFNVVRERDDELLFGSFVVQVLFQHFQFPTVLFHLYTFHSDLFFHSFDFLFNCVQVTNFLPNIVGHDFQFFVDFSSGIG</sequence>
<accession>A0A8D8X9C7</accession>
<reference evidence="1" key="1">
    <citation type="submission" date="2021-05" db="EMBL/GenBank/DDBJ databases">
        <authorList>
            <person name="Alioto T."/>
            <person name="Alioto T."/>
            <person name="Gomez Garrido J."/>
        </authorList>
    </citation>
    <scope>NUCLEOTIDE SEQUENCE</scope>
</reference>
<dbReference type="EMBL" id="HBUF01287422">
    <property type="protein sequence ID" value="CAG6688576.1"/>
    <property type="molecule type" value="Transcribed_RNA"/>
</dbReference>
<dbReference type="AlphaFoldDB" id="A0A8D8X9C7"/>